<evidence type="ECO:0000259" key="4">
    <source>
        <dbReference type="PROSITE" id="PS50949"/>
    </source>
</evidence>
<dbReference type="PROSITE" id="PS50949">
    <property type="entry name" value="HTH_GNTR"/>
    <property type="match status" value="2"/>
</dbReference>
<feature type="domain" description="HTH gntR-type" evidence="4">
    <location>
        <begin position="8"/>
        <end position="76"/>
    </location>
</feature>
<proteinExistence type="predicted"/>
<dbReference type="PANTHER" id="PTHR44846">
    <property type="entry name" value="MANNOSYL-D-GLYCERATE TRANSPORT/METABOLISM SYSTEM REPRESSOR MNGR-RELATED"/>
    <property type="match status" value="1"/>
</dbReference>
<keyword evidence="2" id="KW-0238">DNA-binding</keyword>
<evidence type="ECO:0000256" key="1">
    <source>
        <dbReference type="ARBA" id="ARBA00023015"/>
    </source>
</evidence>
<protein>
    <submittedName>
        <fullName evidence="5">GntR family transcriptional regulator</fullName>
    </submittedName>
</protein>
<dbReference type="Pfam" id="PF00392">
    <property type="entry name" value="GntR"/>
    <property type="match status" value="2"/>
</dbReference>
<dbReference type="GO" id="GO:0003700">
    <property type="term" value="F:DNA-binding transcription factor activity"/>
    <property type="evidence" value="ECO:0007669"/>
    <property type="project" value="InterPro"/>
</dbReference>
<dbReference type="AlphaFoldDB" id="A0A6H9Z0R0"/>
<keyword evidence="6" id="KW-1185">Reference proteome</keyword>
<evidence type="ECO:0000313" key="5">
    <source>
        <dbReference type="EMBL" id="KAB2351147.1"/>
    </source>
</evidence>
<dbReference type="InterPro" id="IPR050679">
    <property type="entry name" value="Bact_HTH_transcr_reg"/>
</dbReference>
<name>A0A6H9Z0R0_9ACTN</name>
<feature type="domain" description="HTH gntR-type" evidence="4">
    <location>
        <begin position="85"/>
        <end position="153"/>
    </location>
</feature>
<dbReference type="PRINTS" id="PR00035">
    <property type="entry name" value="HTHGNTR"/>
</dbReference>
<gene>
    <name evidence="5" type="ORF">F8566_09005</name>
</gene>
<keyword evidence="1" id="KW-0805">Transcription regulation</keyword>
<accession>A0A6H9Z0R0</accession>
<keyword evidence="3" id="KW-0804">Transcription</keyword>
<dbReference type="PANTHER" id="PTHR44846:SF17">
    <property type="entry name" value="GNTR-FAMILY TRANSCRIPTIONAL REGULATOR"/>
    <property type="match status" value="1"/>
</dbReference>
<dbReference type="Proteomes" id="UP000468735">
    <property type="component" value="Unassembled WGS sequence"/>
</dbReference>
<evidence type="ECO:0000256" key="3">
    <source>
        <dbReference type="ARBA" id="ARBA00023163"/>
    </source>
</evidence>
<dbReference type="InterPro" id="IPR000524">
    <property type="entry name" value="Tscrpt_reg_HTH_GntR"/>
</dbReference>
<dbReference type="Gene3D" id="1.10.10.10">
    <property type="entry name" value="Winged helix-like DNA-binding domain superfamily/Winged helix DNA-binding domain"/>
    <property type="match status" value="2"/>
</dbReference>
<dbReference type="InterPro" id="IPR036388">
    <property type="entry name" value="WH-like_DNA-bd_sf"/>
</dbReference>
<sequence length="155" mass="17254">MNRRGTPWGAYALITFKLRERLTDGTYQPGDRLPSERLWCEEFGVTRNTLRRALAELESLKLITVVPGSGRIAGDPDSDEVKAAGPAYERIAADLRELIENGEYGEGDPLPSELKISKLYGVARYTARQALADLEDAGLVKRVPGKGRFLRPRRP</sequence>
<dbReference type="SMART" id="SM00345">
    <property type="entry name" value="HTH_GNTR"/>
    <property type="match status" value="2"/>
</dbReference>
<dbReference type="CDD" id="cd07377">
    <property type="entry name" value="WHTH_GntR"/>
    <property type="match status" value="2"/>
</dbReference>
<evidence type="ECO:0000313" key="6">
    <source>
        <dbReference type="Proteomes" id="UP000468735"/>
    </source>
</evidence>
<dbReference type="SUPFAM" id="SSF46785">
    <property type="entry name" value="Winged helix' DNA-binding domain"/>
    <property type="match status" value="2"/>
</dbReference>
<dbReference type="GO" id="GO:0003677">
    <property type="term" value="F:DNA binding"/>
    <property type="evidence" value="ECO:0007669"/>
    <property type="project" value="UniProtKB-KW"/>
</dbReference>
<dbReference type="EMBL" id="WBMT01000003">
    <property type="protein sequence ID" value="KAB2351147.1"/>
    <property type="molecule type" value="Genomic_DNA"/>
</dbReference>
<dbReference type="GO" id="GO:0045892">
    <property type="term" value="P:negative regulation of DNA-templated transcription"/>
    <property type="evidence" value="ECO:0007669"/>
    <property type="project" value="TreeGrafter"/>
</dbReference>
<comment type="caution">
    <text evidence="5">The sequence shown here is derived from an EMBL/GenBank/DDBJ whole genome shotgun (WGS) entry which is preliminary data.</text>
</comment>
<dbReference type="InterPro" id="IPR036390">
    <property type="entry name" value="WH_DNA-bd_sf"/>
</dbReference>
<dbReference type="OrthoDB" id="3532720at2"/>
<organism evidence="5 6">
    <name type="scientific">Actinomadura rudentiformis</name>
    <dbReference type="NCBI Taxonomy" id="359158"/>
    <lineage>
        <taxon>Bacteria</taxon>
        <taxon>Bacillati</taxon>
        <taxon>Actinomycetota</taxon>
        <taxon>Actinomycetes</taxon>
        <taxon>Streptosporangiales</taxon>
        <taxon>Thermomonosporaceae</taxon>
        <taxon>Actinomadura</taxon>
    </lineage>
</organism>
<reference evidence="5 6" key="1">
    <citation type="submission" date="2019-09" db="EMBL/GenBank/DDBJ databases">
        <title>Actinomadura physcomitrii sp. nov., a novel actinomycete isolated from moss [Physcomitrium sphaericum (Ludw) Fuernr].</title>
        <authorList>
            <person name="Zhuang X."/>
            <person name="Liu C."/>
        </authorList>
    </citation>
    <scope>NUCLEOTIDE SEQUENCE [LARGE SCALE GENOMIC DNA]</scope>
    <source>
        <strain evidence="5 6">HMC1</strain>
    </source>
</reference>
<evidence type="ECO:0000256" key="2">
    <source>
        <dbReference type="ARBA" id="ARBA00023125"/>
    </source>
</evidence>